<dbReference type="GO" id="GO:0008235">
    <property type="term" value="F:metalloexopeptidase activity"/>
    <property type="evidence" value="ECO:0007669"/>
    <property type="project" value="InterPro"/>
</dbReference>
<dbReference type="GO" id="GO:0006508">
    <property type="term" value="P:proteolysis"/>
    <property type="evidence" value="ECO:0007669"/>
    <property type="project" value="InterPro"/>
</dbReference>
<proteinExistence type="predicted"/>
<dbReference type="SUPFAM" id="SSF53187">
    <property type="entry name" value="Zn-dependent exopeptidases"/>
    <property type="match status" value="1"/>
</dbReference>
<dbReference type="PANTHER" id="PTHR12147:SF26">
    <property type="entry name" value="PEPTIDASE M28 DOMAIN-CONTAINING PROTEIN"/>
    <property type="match status" value="1"/>
</dbReference>
<dbReference type="STRING" id="1285928.SAMN04487894_103133"/>
<dbReference type="InterPro" id="IPR045175">
    <property type="entry name" value="M28_fam"/>
</dbReference>
<gene>
    <name evidence="3" type="ORF">SAMN04487894_103133</name>
</gene>
<reference evidence="4" key="1">
    <citation type="submission" date="2016-10" db="EMBL/GenBank/DDBJ databases">
        <authorList>
            <person name="Varghese N."/>
            <person name="Submissions S."/>
        </authorList>
    </citation>
    <scope>NUCLEOTIDE SEQUENCE [LARGE SCALE GENOMIC DNA]</scope>
    <source>
        <strain evidence="4">DSM 25811 / CCM 8410 / LMG 26954 / E90</strain>
    </source>
</reference>
<dbReference type="PANTHER" id="PTHR12147">
    <property type="entry name" value="METALLOPEPTIDASE M28 FAMILY MEMBER"/>
    <property type="match status" value="1"/>
</dbReference>
<organism evidence="3 4">
    <name type="scientific">Niabella drilacis (strain DSM 25811 / CCM 8410 / CCUG 62505 / LMG 26954 / E90)</name>
    <dbReference type="NCBI Taxonomy" id="1285928"/>
    <lineage>
        <taxon>Bacteria</taxon>
        <taxon>Pseudomonadati</taxon>
        <taxon>Bacteroidota</taxon>
        <taxon>Chitinophagia</taxon>
        <taxon>Chitinophagales</taxon>
        <taxon>Chitinophagaceae</taxon>
        <taxon>Niabella</taxon>
    </lineage>
</organism>
<dbReference type="Gene3D" id="3.40.630.10">
    <property type="entry name" value="Zn peptidases"/>
    <property type="match status" value="2"/>
</dbReference>
<feature type="signal peptide" evidence="1">
    <location>
        <begin position="1"/>
        <end position="26"/>
    </location>
</feature>
<dbReference type="OrthoDB" id="9764939at2"/>
<keyword evidence="4" id="KW-1185">Reference proteome</keyword>
<evidence type="ECO:0000313" key="4">
    <source>
        <dbReference type="Proteomes" id="UP000198757"/>
    </source>
</evidence>
<dbReference type="InterPro" id="IPR007484">
    <property type="entry name" value="Peptidase_M28"/>
</dbReference>
<feature type="domain" description="Peptidase M28" evidence="2">
    <location>
        <begin position="279"/>
        <end position="493"/>
    </location>
</feature>
<dbReference type="Pfam" id="PF04389">
    <property type="entry name" value="Peptidase_M28"/>
    <property type="match status" value="1"/>
</dbReference>
<protein>
    <submittedName>
        <fullName evidence="3">Peptidase family M28</fullName>
    </submittedName>
</protein>
<evidence type="ECO:0000256" key="1">
    <source>
        <dbReference type="SAM" id="SignalP"/>
    </source>
</evidence>
<dbReference type="InterPro" id="IPR018247">
    <property type="entry name" value="EF_Hand_1_Ca_BS"/>
</dbReference>
<evidence type="ECO:0000259" key="2">
    <source>
        <dbReference type="Pfam" id="PF04389"/>
    </source>
</evidence>
<feature type="chain" id="PRO_5011540040" evidence="1">
    <location>
        <begin position="27"/>
        <end position="516"/>
    </location>
</feature>
<dbReference type="Gene3D" id="3.50.30.30">
    <property type="match status" value="1"/>
</dbReference>
<accession>A0A1G6N4Q5</accession>
<evidence type="ECO:0000313" key="3">
    <source>
        <dbReference type="EMBL" id="SDC62216.1"/>
    </source>
</evidence>
<name>A0A1G6N4Q5_NIADE</name>
<keyword evidence="1" id="KW-0732">Signal</keyword>
<dbReference type="Proteomes" id="UP000198757">
    <property type="component" value="Unassembled WGS sequence"/>
</dbReference>
<dbReference type="AlphaFoldDB" id="A0A1G6N4Q5"/>
<dbReference type="PROSITE" id="PS00018">
    <property type="entry name" value="EF_HAND_1"/>
    <property type="match status" value="1"/>
</dbReference>
<sequence length="516" mass="56905">MRKMMKPLFVLVAVCAVTIAAAQKKADPGVFARTITTADLKAHLSVIASAEMEGRDTPSPGLEKAAEYITAHFKKLGLQPGNNGSYRQTFGLSKDSLAKLDLSVNGIHFEAFKDVAPMWVNGEKVLLDYKEYAFAGYGIVDAGRDDYDGMDVKGKLVVIIGGSPEGFTPSKEGRLASTATAIKVKNALQKGAAAILVATEQIPPRSKSPVVYRPDWEKNTPGQAPPVFYISANVVEKVSGHSYAEVKAALDNGQAKPGISEAALTLDYRLQRDRATASNVLGVIEGTDKKDEYLFITAHYDHVGKDAAGNIYYGADDDGSGTVSVLEMAEAFARAKKAGKGPRRTIVFMTVSGEEKGLWGSEYYSDNPVFPLDKTTADLNIDMIGRVDTERMSADTLNYVYVIGHDKLSTDLPVINEGMNNKYTKLVLDYKFDDPNDKEQIYYRSDHFNFARKGVPILFFYDGMLKADYHKPTDTIEKINFALMAKRAQMIFYTAWEMANRDQMLKRDLKLPEQAR</sequence>
<dbReference type="InterPro" id="IPR046450">
    <property type="entry name" value="PA_dom_sf"/>
</dbReference>
<dbReference type="SUPFAM" id="SSF52025">
    <property type="entry name" value="PA domain"/>
    <property type="match status" value="1"/>
</dbReference>
<dbReference type="EMBL" id="FMZO01000003">
    <property type="protein sequence ID" value="SDC62216.1"/>
    <property type="molecule type" value="Genomic_DNA"/>
</dbReference>